<keyword evidence="1" id="KW-0812">Transmembrane</keyword>
<comment type="caution">
    <text evidence="2">The sequence shown here is derived from an EMBL/GenBank/DDBJ whole genome shotgun (WGS) entry which is preliminary data.</text>
</comment>
<organism evidence="2 3">
    <name type="scientific">Eiseniibacteriota bacterium</name>
    <dbReference type="NCBI Taxonomy" id="2212470"/>
    <lineage>
        <taxon>Bacteria</taxon>
        <taxon>Candidatus Eiseniibacteriota</taxon>
    </lineage>
</organism>
<feature type="transmembrane region" description="Helical" evidence="1">
    <location>
        <begin position="21"/>
        <end position="41"/>
    </location>
</feature>
<feature type="transmembrane region" description="Helical" evidence="1">
    <location>
        <begin position="143"/>
        <end position="162"/>
    </location>
</feature>
<feature type="transmembrane region" description="Helical" evidence="1">
    <location>
        <begin position="86"/>
        <end position="105"/>
    </location>
</feature>
<feature type="transmembrane region" description="Helical" evidence="1">
    <location>
        <begin position="112"/>
        <end position="131"/>
    </location>
</feature>
<keyword evidence="1" id="KW-1133">Transmembrane helix</keyword>
<evidence type="ECO:0000256" key="1">
    <source>
        <dbReference type="SAM" id="Phobius"/>
    </source>
</evidence>
<name>A0A956NC29_UNCEI</name>
<accession>A0A956NC29</accession>
<dbReference type="Proteomes" id="UP000739538">
    <property type="component" value="Unassembled WGS sequence"/>
</dbReference>
<protein>
    <submittedName>
        <fullName evidence="2">Uncharacterized protein</fullName>
    </submittedName>
</protein>
<evidence type="ECO:0000313" key="3">
    <source>
        <dbReference type="Proteomes" id="UP000739538"/>
    </source>
</evidence>
<reference evidence="2" key="2">
    <citation type="journal article" date="2021" name="Microbiome">
        <title>Successional dynamics and alternative stable states in a saline activated sludge microbial community over 9 years.</title>
        <authorList>
            <person name="Wang Y."/>
            <person name="Ye J."/>
            <person name="Ju F."/>
            <person name="Liu L."/>
            <person name="Boyd J.A."/>
            <person name="Deng Y."/>
            <person name="Parks D.H."/>
            <person name="Jiang X."/>
            <person name="Yin X."/>
            <person name="Woodcroft B.J."/>
            <person name="Tyson G.W."/>
            <person name="Hugenholtz P."/>
            <person name="Polz M.F."/>
            <person name="Zhang T."/>
        </authorList>
    </citation>
    <scope>NUCLEOTIDE SEQUENCE</scope>
    <source>
        <strain evidence="2">HKST-UBA02</strain>
    </source>
</reference>
<reference evidence="2" key="1">
    <citation type="submission" date="2020-04" db="EMBL/GenBank/DDBJ databases">
        <authorList>
            <person name="Zhang T."/>
        </authorList>
    </citation>
    <scope>NUCLEOTIDE SEQUENCE</scope>
    <source>
        <strain evidence="2">HKST-UBA02</strain>
    </source>
</reference>
<keyword evidence="1" id="KW-0472">Membrane</keyword>
<dbReference type="AlphaFoldDB" id="A0A956NC29"/>
<gene>
    <name evidence="2" type="ORF">KDA27_03590</name>
</gene>
<evidence type="ECO:0000313" key="2">
    <source>
        <dbReference type="EMBL" id="MCA9754860.1"/>
    </source>
</evidence>
<proteinExistence type="predicted"/>
<sequence length="179" mass="20599">MTQYYAYKRFRLDRAPKNTRILITCFYVMISLAVAVGVINYKVRTHLTPSGTAAWYLGNEDATGVVDELLFPKTVHELLDVTHPHLFEQTLIVFVLCHFFGLTRVRDLWKRIVYVASFASVLLDVGSPWLVRFVSPGFASLHLFGTMLLSAMFLVLIGVPLYEMWIGFDKEESYDWVRP</sequence>
<dbReference type="EMBL" id="JAGQHS010000011">
    <property type="protein sequence ID" value="MCA9754860.1"/>
    <property type="molecule type" value="Genomic_DNA"/>
</dbReference>